<dbReference type="FunFam" id="2.60.40.60:FF:000019">
    <property type="entry name" value="Cadherin 2"/>
    <property type="match status" value="1"/>
</dbReference>
<keyword evidence="5" id="KW-0479">Metal-binding</keyword>
<keyword evidence="10 13" id="KW-0472">Membrane</keyword>
<dbReference type="PROSITE" id="PS50268">
    <property type="entry name" value="CADHERIN_2"/>
    <property type="match status" value="5"/>
</dbReference>
<dbReference type="PRINTS" id="PR00205">
    <property type="entry name" value="CADHERIN"/>
</dbReference>
<keyword evidence="17" id="KW-1185">Reference proteome</keyword>
<reference evidence="16" key="1">
    <citation type="submission" date="2021-04" db="EMBL/GenBank/DDBJ databases">
        <authorList>
            <consortium name="Wellcome Sanger Institute Data Sharing"/>
        </authorList>
    </citation>
    <scope>NUCLEOTIDE SEQUENCE [LARGE SCALE GENOMIC DNA]</scope>
</reference>
<dbReference type="GO" id="GO:0034332">
    <property type="term" value="P:adherens junction organization"/>
    <property type="evidence" value="ECO:0007669"/>
    <property type="project" value="TreeGrafter"/>
</dbReference>
<keyword evidence="7" id="KW-0677">Repeat</keyword>
<keyword evidence="6 14" id="KW-0732">Signal</keyword>
<dbReference type="InParanoid" id="A0A3Q1IQN5"/>
<dbReference type="Gene3D" id="2.60.40.60">
    <property type="entry name" value="Cadherins"/>
    <property type="match status" value="5"/>
</dbReference>
<dbReference type="Pfam" id="PF00028">
    <property type="entry name" value="Cadherin"/>
    <property type="match status" value="2"/>
</dbReference>
<dbReference type="SMART" id="SM00112">
    <property type="entry name" value="CA"/>
    <property type="match status" value="5"/>
</dbReference>
<comment type="subcellular location">
    <subcellularLocation>
        <location evidence="1">Cell membrane</location>
    </subcellularLocation>
    <subcellularLocation>
        <location evidence="2">Cytoplasm</location>
    </subcellularLocation>
</comment>
<dbReference type="InterPro" id="IPR002126">
    <property type="entry name" value="Cadherin-like_dom"/>
</dbReference>
<keyword evidence="4" id="KW-0963">Cytoplasm</keyword>
<keyword evidence="9" id="KW-0130">Cell adhesion</keyword>
<evidence type="ECO:0000256" key="9">
    <source>
        <dbReference type="ARBA" id="ARBA00022889"/>
    </source>
</evidence>
<keyword evidence="3" id="KW-1003">Cell membrane</keyword>
<feature type="transmembrane region" description="Helical" evidence="13">
    <location>
        <begin position="578"/>
        <end position="597"/>
    </location>
</feature>
<feature type="domain" description="Cadherin" evidence="15">
    <location>
        <begin position="373"/>
        <end position="470"/>
    </location>
</feature>
<dbReference type="InterPro" id="IPR039808">
    <property type="entry name" value="Cadherin"/>
</dbReference>
<protein>
    <recommendedName>
        <fullName evidence="15">Cadherin domain-containing protein</fullName>
    </recommendedName>
</protein>
<evidence type="ECO:0000256" key="2">
    <source>
        <dbReference type="ARBA" id="ARBA00004496"/>
    </source>
</evidence>
<dbReference type="OrthoDB" id="9045962at2759"/>
<dbReference type="GO" id="GO:0060027">
    <property type="term" value="P:convergent extension involved in gastrulation"/>
    <property type="evidence" value="ECO:0007669"/>
    <property type="project" value="UniProtKB-ARBA"/>
</dbReference>
<evidence type="ECO:0000313" key="17">
    <source>
        <dbReference type="Proteomes" id="UP000265040"/>
    </source>
</evidence>
<dbReference type="GO" id="GO:0016339">
    <property type="term" value="P:calcium-dependent cell-cell adhesion via plasma membrane cell adhesion molecules"/>
    <property type="evidence" value="ECO:0007669"/>
    <property type="project" value="TreeGrafter"/>
</dbReference>
<dbReference type="FunFam" id="2.60.40.60:FF:000011">
    <property type="entry name" value="Cadherin 1"/>
    <property type="match status" value="1"/>
</dbReference>
<dbReference type="GO" id="GO:0045296">
    <property type="term" value="F:cadherin binding"/>
    <property type="evidence" value="ECO:0007669"/>
    <property type="project" value="TreeGrafter"/>
</dbReference>
<evidence type="ECO:0000256" key="7">
    <source>
        <dbReference type="ARBA" id="ARBA00022737"/>
    </source>
</evidence>
<dbReference type="InterPro" id="IPR015919">
    <property type="entry name" value="Cadherin-like_sf"/>
</dbReference>
<keyword evidence="8 12" id="KW-0106">Calcium</keyword>
<feature type="domain" description="Cadherin" evidence="15">
    <location>
        <begin position="74"/>
        <end position="148"/>
    </location>
</feature>
<dbReference type="CDD" id="cd11304">
    <property type="entry name" value="Cadherin_repeat"/>
    <property type="match status" value="4"/>
</dbReference>
<dbReference type="GO" id="GO:0016477">
    <property type="term" value="P:cell migration"/>
    <property type="evidence" value="ECO:0007669"/>
    <property type="project" value="TreeGrafter"/>
</dbReference>
<feature type="signal peptide" evidence="14">
    <location>
        <begin position="1"/>
        <end position="20"/>
    </location>
</feature>
<reference evidence="16" key="2">
    <citation type="submission" date="2025-08" db="UniProtKB">
        <authorList>
            <consortium name="Ensembl"/>
        </authorList>
    </citation>
    <scope>IDENTIFICATION</scope>
</reference>
<dbReference type="GO" id="GO:0008013">
    <property type="term" value="F:beta-catenin binding"/>
    <property type="evidence" value="ECO:0007669"/>
    <property type="project" value="TreeGrafter"/>
</dbReference>
<dbReference type="InterPro" id="IPR020894">
    <property type="entry name" value="Cadherin_CS"/>
</dbReference>
<dbReference type="SUPFAM" id="SSF49313">
    <property type="entry name" value="Cadherin-like"/>
    <property type="match status" value="5"/>
</dbReference>
<keyword evidence="13" id="KW-0812">Transmembrane</keyword>
<evidence type="ECO:0000256" key="11">
    <source>
        <dbReference type="ARBA" id="ARBA00023180"/>
    </source>
</evidence>
<dbReference type="FunFam" id="2.60.40.60:FF:000095">
    <property type="entry name" value="Cadherin 13"/>
    <property type="match status" value="1"/>
</dbReference>
<dbReference type="GO" id="GO:0016342">
    <property type="term" value="C:catenin complex"/>
    <property type="evidence" value="ECO:0007669"/>
    <property type="project" value="TreeGrafter"/>
</dbReference>
<name>A0A3Q1IQN5_ANATE</name>
<evidence type="ECO:0000259" key="15">
    <source>
        <dbReference type="PROSITE" id="PS50268"/>
    </source>
</evidence>
<evidence type="ECO:0000313" key="16">
    <source>
        <dbReference type="Ensembl" id="ENSATEP00000022765.2"/>
    </source>
</evidence>
<dbReference type="GO" id="GO:0005912">
    <property type="term" value="C:adherens junction"/>
    <property type="evidence" value="ECO:0007669"/>
    <property type="project" value="TreeGrafter"/>
</dbReference>
<feature type="domain" description="Cadherin" evidence="15">
    <location>
        <begin position="243"/>
        <end position="362"/>
    </location>
</feature>
<evidence type="ECO:0000256" key="5">
    <source>
        <dbReference type="ARBA" id="ARBA00022723"/>
    </source>
</evidence>
<dbReference type="GeneTree" id="ENSGT00940000161589"/>
<dbReference type="GO" id="GO:0044331">
    <property type="term" value="P:cell-cell adhesion mediated by cadherin"/>
    <property type="evidence" value="ECO:0007669"/>
    <property type="project" value="TreeGrafter"/>
</dbReference>
<dbReference type="PANTHER" id="PTHR24027">
    <property type="entry name" value="CADHERIN-23"/>
    <property type="match status" value="1"/>
</dbReference>
<dbReference type="AlphaFoldDB" id="A0A3Q1IQN5"/>
<evidence type="ECO:0000256" key="4">
    <source>
        <dbReference type="ARBA" id="ARBA00022490"/>
    </source>
</evidence>
<organism evidence="16 17">
    <name type="scientific">Anabas testudineus</name>
    <name type="common">Climbing perch</name>
    <name type="synonym">Anthias testudineus</name>
    <dbReference type="NCBI Taxonomy" id="64144"/>
    <lineage>
        <taxon>Eukaryota</taxon>
        <taxon>Metazoa</taxon>
        <taxon>Chordata</taxon>
        <taxon>Craniata</taxon>
        <taxon>Vertebrata</taxon>
        <taxon>Euteleostomi</taxon>
        <taxon>Actinopterygii</taxon>
        <taxon>Neopterygii</taxon>
        <taxon>Teleostei</taxon>
        <taxon>Neoteleostei</taxon>
        <taxon>Acanthomorphata</taxon>
        <taxon>Anabantaria</taxon>
        <taxon>Anabantiformes</taxon>
        <taxon>Anabantoidei</taxon>
        <taxon>Anabantidae</taxon>
        <taxon>Anabas</taxon>
    </lineage>
</organism>
<evidence type="ECO:0000256" key="3">
    <source>
        <dbReference type="ARBA" id="ARBA00022475"/>
    </source>
</evidence>
<evidence type="ECO:0000256" key="8">
    <source>
        <dbReference type="ARBA" id="ARBA00022837"/>
    </source>
</evidence>
<feature type="chain" id="PRO_5030080023" description="Cadherin domain-containing protein" evidence="14">
    <location>
        <begin position="21"/>
        <end position="673"/>
    </location>
</feature>
<evidence type="ECO:0000256" key="13">
    <source>
        <dbReference type="SAM" id="Phobius"/>
    </source>
</evidence>
<evidence type="ECO:0000256" key="10">
    <source>
        <dbReference type="ARBA" id="ARBA00023136"/>
    </source>
</evidence>
<evidence type="ECO:0000256" key="14">
    <source>
        <dbReference type="SAM" id="SignalP"/>
    </source>
</evidence>
<dbReference type="PROSITE" id="PS00232">
    <property type="entry name" value="CADHERIN_1"/>
    <property type="match status" value="2"/>
</dbReference>
<dbReference type="Ensembl" id="ENSATET00000023136.3">
    <property type="protein sequence ID" value="ENSATEP00000022765.2"/>
    <property type="gene ID" value="ENSATEG00000015788.3"/>
</dbReference>
<proteinExistence type="predicted"/>
<keyword evidence="11" id="KW-0325">Glycoprotein</keyword>
<feature type="domain" description="Cadherin" evidence="15">
    <location>
        <begin position="149"/>
        <end position="247"/>
    </location>
</feature>
<keyword evidence="13" id="KW-1133">Transmembrane helix</keyword>
<dbReference type="GO" id="GO:0007043">
    <property type="term" value="P:cell-cell junction assembly"/>
    <property type="evidence" value="ECO:0007669"/>
    <property type="project" value="TreeGrafter"/>
</dbReference>
<dbReference type="GO" id="GO:0005737">
    <property type="term" value="C:cytoplasm"/>
    <property type="evidence" value="ECO:0007669"/>
    <property type="project" value="UniProtKB-SubCell"/>
</dbReference>
<dbReference type="GO" id="GO:0000902">
    <property type="term" value="P:cell morphogenesis"/>
    <property type="evidence" value="ECO:0007669"/>
    <property type="project" value="TreeGrafter"/>
</dbReference>
<evidence type="ECO:0000256" key="12">
    <source>
        <dbReference type="PROSITE-ProRule" id="PRU00043"/>
    </source>
</evidence>
<dbReference type="GO" id="GO:0007156">
    <property type="term" value="P:homophilic cell adhesion via plasma membrane adhesion molecules"/>
    <property type="evidence" value="ECO:0007669"/>
    <property type="project" value="InterPro"/>
</dbReference>
<evidence type="ECO:0000256" key="1">
    <source>
        <dbReference type="ARBA" id="ARBA00004236"/>
    </source>
</evidence>
<dbReference type="PANTHER" id="PTHR24027:SF78">
    <property type="entry name" value="CADHERIN-LIKE PROTEIN 26"/>
    <property type="match status" value="1"/>
</dbReference>
<reference evidence="16" key="3">
    <citation type="submission" date="2025-09" db="UniProtKB">
        <authorList>
            <consortium name="Ensembl"/>
        </authorList>
    </citation>
    <scope>IDENTIFICATION</scope>
</reference>
<dbReference type="GO" id="GO:0005509">
    <property type="term" value="F:calcium ion binding"/>
    <property type="evidence" value="ECO:0007669"/>
    <property type="project" value="UniProtKB-UniRule"/>
</dbReference>
<accession>A0A3Q1IQN5</accession>
<dbReference type="FunFam" id="2.60.40.60:FF:000031">
    <property type="entry name" value="Cadherin 3"/>
    <property type="match status" value="1"/>
</dbReference>
<feature type="domain" description="Cadherin" evidence="15">
    <location>
        <begin position="486"/>
        <end position="577"/>
    </location>
</feature>
<dbReference type="GO" id="GO:0055113">
    <property type="term" value="P:epiboly involved in gastrulation with mouth forming second"/>
    <property type="evidence" value="ECO:0007669"/>
    <property type="project" value="UniProtKB-ARBA"/>
</dbReference>
<dbReference type="Proteomes" id="UP000265040">
    <property type="component" value="Chromosome 7"/>
</dbReference>
<evidence type="ECO:0000256" key="6">
    <source>
        <dbReference type="ARBA" id="ARBA00022729"/>
    </source>
</evidence>
<sequence length="673" mass="75068">MKTSPLLLLVVLAALAETCGRNHNRRAKRELLVRSKRRWVLSTIELVEEDPGPYPKIISQMFNDKISNVGKNHKFAISGMGVTENPMGVFKMNEQTGVVEALRPIDREEYDLFHIKFDILNKETGQKIDRELAFDVEIKDINDNPPKFLRPQINAEVKEDMPEGYLPVQLQAMDIDQKNTSNSKITISVISQTPEEPKIGLEQLDGRMKLRNYKVVVQAQDHGTPVLSSTAVVLINILDSNTHPPMFKSEVQESTTKNDVLRVAVEDKDTPNTPGWRAKYFFIKGNEEGNYKIETDPATNEGVLSVIKGKDFERTTLTNLEIGVMNEEPLFVCNENSPVTSTFTDSVKVTMKVIDVNDPPQFEKDKVDIYRKEEEAPGKELFTPKIHDVDSDVTKIRYVLLKDPANWVTLDKRTGKVTSTVKMDRESPFVDANDIYQVVIGAIDDGDPPATGTCTVQIHLGDINDNVPKLTNNSLIMCGNKQNKVRMSAEDPDLHPFSGPFAFSLGGQGKSQSERWKVDPAFGVEGGLVSVKALPYGNYSVPLVIQDQQGTTAHETLEVTVCDCGEGDVCRRRKPVSVALGVPTIAVIFAAALLLLCEYNLAEEMKLFISAKPGLVDHNKSAFIIWCFNCVDKHICCMWPSQSHLHKTHIWKLPSTTTVLSEPQPLNSLGLKV</sequence>